<organism evidence="3 4">
    <name type="scientific">Roseateles saccharophilus</name>
    <name type="common">Pseudomonas saccharophila</name>
    <dbReference type="NCBI Taxonomy" id="304"/>
    <lineage>
        <taxon>Bacteria</taxon>
        <taxon>Pseudomonadati</taxon>
        <taxon>Pseudomonadota</taxon>
        <taxon>Betaproteobacteria</taxon>
        <taxon>Burkholderiales</taxon>
        <taxon>Sphaerotilaceae</taxon>
        <taxon>Roseateles</taxon>
    </lineage>
</organism>
<dbReference type="OrthoDB" id="8687012at2"/>
<dbReference type="Proteomes" id="UP000295110">
    <property type="component" value="Unassembled WGS sequence"/>
</dbReference>
<proteinExistence type="predicted"/>
<feature type="chain" id="PRO_5020915795" description="Translation initiation factor 2" evidence="2">
    <location>
        <begin position="23"/>
        <end position="187"/>
    </location>
</feature>
<feature type="compositionally biased region" description="Low complexity" evidence="1">
    <location>
        <begin position="162"/>
        <end position="171"/>
    </location>
</feature>
<name>A0A4R3UZD5_ROSSA</name>
<gene>
    <name evidence="3" type="ORF">EV671_101446</name>
</gene>
<protein>
    <recommendedName>
        <fullName evidence="5">Translation initiation factor 2</fullName>
    </recommendedName>
</protein>
<comment type="caution">
    <text evidence="3">The sequence shown here is derived from an EMBL/GenBank/DDBJ whole genome shotgun (WGS) entry which is preliminary data.</text>
</comment>
<evidence type="ECO:0000256" key="1">
    <source>
        <dbReference type="SAM" id="MobiDB-lite"/>
    </source>
</evidence>
<dbReference type="AlphaFoldDB" id="A0A4R3UZD5"/>
<keyword evidence="4" id="KW-1185">Reference proteome</keyword>
<feature type="signal peptide" evidence="2">
    <location>
        <begin position="1"/>
        <end position="22"/>
    </location>
</feature>
<reference evidence="3 4" key="1">
    <citation type="submission" date="2019-03" db="EMBL/GenBank/DDBJ databases">
        <title>Genomic Encyclopedia of Type Strains, Phase IV (KMG-IV): sequencing the most valuable type-strain genomes for metagenomic binning, comparative biology and taxonomic classification.</title>
        <authorList>
            <person name="Goeker M."/>
        </authorList>
    </citation>
    <scope>NUCLEOTIDE SEQUENCE [LARGE SCALE GENOMIC DNA]</scope>
    <source>
        <strain evidence="3 4">DSM 654</strain>
    </source>
</reference>
<evidence type="ECO:0000256" key="2">
    <source>
        <dbReference type="SAM" id="SignalP"/>
    </source>
</evidence>
<keyword evidence="2" id="KW-0732">Signal</keyword>
<dbReference type="EMBL" id="SMBU01000014">
    <property type="protein sequence ID" value="TCU96168.1"/>
    <property type="molecule type" value="Genomic_DNA"/>
</dbReference>
<accession>A0A4R3UZD5</accession>
<evidence type="ECO:0008006" key="5">
    <source>
        <dbReference type="Google" id="ProtNLM"/>
    </source>
</evidence>
<feature type="region of interest" description="Disordered" evidence="1">
    <location>
        <begin position="145"/>
        <end position="187"/>
    </location>
</feature>
<evidence type="ECO:0000313" key="4">
    <source>
        <dbReference type="Proteomes" id="UP000295110"/>
    </source>
</evidence>
<evidence type="ECO:0000313" key="3">
    <source>
        <dbReference type="EMBL" id="TCU96168.1"/>
    </source>
</evidence>
<sequence>MRLIIYAALVAVSLQLVGCASVSNGTTGSMRVETVSAAGQAVEGATCNLTNDSGTVSVTTPGSVLVHRSSSDLHVECKKVGEPSAAGTVTSRVAGSLFGNILIGGGIGAIVDHSNGSAYNYPEWIRLVMGDSEAVFDRKDFVAGAPTLSRKPPTGAERKEAVAPVPAEVPAINSVPTEGKKAATPTS</sequence>
<dbReference type="RefSeq" id="WP_132572174.1">
    <property type="nucleotide sequence ID" value="NZ_CBCSGL010000011.1"/>
</dbReference>